<dbReference type="InterPro" id="IPR024311">
    <property type="entry name" value="Lipocalin-like"/>
</dbReference>
<accession>A0A9P4IEM7</accession>
<evidence type="ECO:0000313" key="3">
    <source>
        <dbReference type="Proteomes" id="UP000799772"/>
    </source>
</evidence>
<dbReference type="AlphaFoldDB" id="A0A9P4IEM7"/>
<sequence length="169" mass="19299">MPQNVWPQAKDKLAGGWKCIKYEIFDGDGPDKKLIRKPHGDNPLGRTILTPGGFLSAHMAFPDRLKPTKSASDFQLCSDEEVAYIAKGFSMYCGQVELFKDPGSAEGEYWWETTVVIATDPNRIGGKQVRKLQYWEENGKQYMELRPQKDMVYDDGTRARAVLTWEKFE</sequence>
<dbReference type="OrthoDB" id="3904217at2759"/>
<name>A0A9P4IEM7_9PEZI</name>
<dbReference type="Proteomes" id="UP000799772">
    <property type="component" value="Unassembled WGS sequence"/>
</dbReference>
<proteinExistence type="predicted"/>
<gene>
    <name evidence="2" type="ORF">NA57DRAFT_77382</name>
</gene>
<feature type="domain" description="Lipocalin-like" evidence="1">
    <location>
        <begin position="15"/>
        <end position="167"/>
    </location>
</feature>
<protein>
    <recommendedName>
        <fullName evidence="1">Lipocalin-like domain-containing protein</fullName>
    </recommendedName>
</protein>
<dbReference type="EMBL" id="ML978128">
    <property type="protein sequence ID" value="KAF2097127.1"/>
    <property type="molecule type" value="Genomic_DNA"/>
</dbReference>
<evidence type="ECO:0000313" key="2">
    <source>
        <dbReference type="EMBL" id="KAF2097127.1"/>
    </source>
</evidence>
<evidence type="ECO:0000259" key="1">
    <source>
        <dbReference type="Pfam" id="PF13924"/>
    </source>
</evidence>
<organism evidence="2 3">
    <name type="scientific">Rhizodiscina lignyota</name>
    <dbReference type="NCBI Taxonomy" id="1504668"/>
    <lineage>
        <taxon>Eukaryota</taxon>
        <taxon>Fungi</taxon>
        <taxon>Dikarya</taxon>
        <taxon>Ascomycota</taxon>
        <taxon>Pezizomycotina</taxon>
        <taxon>Dothideomycetes</taxon>
        <taxon>Pleosporomycetidae</taxon>
        <taxon>Aulographales</taxon>
        <taxon>Rhizodiscinaceae</taxon>
        <taxon>Rhizodiscina</taxon>
    </lineage>
</organism>
<dbReference type="Pfam" id="PF13924">
    <property type="entry name" value="Lipocalin_5"/>
    <property type="match status" value="1"/>
</dbReference>
<keyword evidence="3" id="KW-1185">Reference proteome</keyword>
<comment type="caution">
    <text evidence="2">The sequence shown here is derived from an EMBL/GenBank/DDBJ whole genome shotgun (WGS) entry which is preliminary data.</text>
</comment>
<reference evidence="2" key="1">
    <citation type="journal article" date="2020" name="Stud. Mycol.">
        <title>101 Dothideomycetes genomes: a test case for predicting lifestyles and emergence of pathogens.</title>
        <authorList>
            <person name="Haridas S."/>
            <person name="Albert R."/>
            <person name="Binder M."/>
            <person name="Bloem J."/>
            <person name="Labutti K."/>
            <person name="Salamov A."/>
            <person name="Andreopoulos B."/>
            <person name="Baker S."/>
            <person name="Barry K."/>
            <person name="Bills G."/>
            <person name="Bluhm B."/>
            <person name="Cannon C."/>
            <person name="Castanera R."/>
            <person name="Culley D."/>
            <person name="Daum C."/>
            <person name="Ezra D."/>
            <person name="Gonzalez J."/>
            <person name="Henrissat B."/>
            <person name="Kuo A."/>
            <person name="Liang C."/>
            <person name="Lipzen A."/>
            <person name="Lutzoni F."/>
            <person name="Magnuson J."/>
            <person name="Mondo S."/>
            <person name="Nolan M."/>
            <person name="Ohm R."/>
            <person name="Pangilinan J."/>
            <person name="Park H.-J."/>
            <person name="Ramirez L."/>
            <person name="Alfaro M."/>
            <person name="Sun H."/>
            <person name="Tritt A."/>
            <person name="Yoshinaga Y."/>
            <person name="Zwiers L.-H."/>
            <person name="Turgeon B."/>
            <person name="Goodwin S."/>
            <person name="Spatafora J."/>
            <person name="Crous P."/>
            <person name="Grigoriev I."/>
        </authorList>
    </citation>
    <scope>NUCLEOTIDE SEQUENCE</scope>
    <source>
        <strain evidence="2">CBS 133067</strain>
    </source>
</reference>